<proteinExistence type="predicted"/>
<dbReference type="PANTHER" id="PTHR31479:SF31">
    <property type="entry name" value="ALPHA_BETA-HYDROLASES SUPERFAMILY PROTEIN"/>
    <property type="match status" value="1"/>
</dbReference>
<dbReference type="EMBL" id="JAUIZM010000009">
    <property type="protein sequence ID" value="KAK1366463.1"/>
    <property type="molecule type" value="Genomic_DNA"/>
</dbReference>
<dbReference type="PANTHER" id="PTHR31479">
    <property type="entry name" value="ALPHA/BETA-HYDROLASES SUPERFAMILY PROTEIN"/>
    <property type="match status" value="1"/>
</dbReference>
<feature type="domain" description="Fungal lipase-type" evidence="2">
    <location>
        <begin position="141"/>
        <end position="188"/>
    </location>
</feature>
<comment type="caution">
    <text evidence="3">The sequence shown here is derived from an EMBL/GenBank/DDBJ whole genome shotgun (WGS) entry which is preliminary data.</text>
</comment>
<dbReference type="GO" id="GO:0016787">
    <property type="term" value="F:hydrolase activity"/>
    <property type="evidence" value="ECO:0007669"/>
    <property type="project" value="UniProtKB-KW"/>
</dbReference>
<dbReference type="AlphaFoldDB" id="A0AAD8HHR7"/>
<accession>A0AAD8HHR7</accession>
<protein>
    <submittedName>
        <fullName evidence="3">Dynamin-related protein 5A</fullName>
    </submittedName>
</protein>
<name>A0AAD8HHR7_9APIA</name>
<evidence type="ECO:0000259" key="2">
    <source>
        <dbReference type="Pfam" id="PF01764"/>
    </source>
</evidence>
<keyword evidence="4" id="KW-1185">Reference proteome</keyword>
<reference evidence="3" key="2">
    <citation type="submission" date="2023-05" db="EMBL/GenBank/DDBJ databases">
        <authorList>
            <person name="Schelkunov M.I."/>
        </authorList>
    </citation>
    <scope>NUCLEOTIDE SEQUENCE</scope>
    <source>
        <strain evidence="3">Hsosn_3</strain>
        <tissue evidence="3">Leaf</tissue>
    </source>
</reference>
<organism evidence="3 4">
    <name type="scientific">Heracleum sosnowskyi</name>
    <dbReference type="NCBI Taxonomy" id="360622"/>
    <lineage>
        <taxon>Eukaryota</taxon>
        <taxon>Viridiplantae</taxon>
        <taxon>Streptophyta</taxon>
        <taxon>Embryophyta</taxon>
        <taxon>Tracheophyta</taxon>
        <taxon>Spermatophyta</taxon>
        <taxon>Magnoliopsida</taxon>
        <taxon>eudicotyledons</taxon>
        <taxon>Gunneridae</taxon>
        <taxon>Pentapetalae</taxon>
        <taxon>asterids</taxon>
        <taxon>campanulids</taxon>
        <taxon>Apiales</taxon>
        <taxon>Apiaceae</taxon>
        <taxon>Apioideae</taxon>
        <taxon>apioid superclade</taxon>
        <taxon>Tordylieae</taxon>
        <taxon>Tordyliinae</taxon>
        <taxon>Heracleum</taxon>
    </lineage>
</organism>
<dbReference type="Proteomes" id="UP001237642">
    <property type="component" value="Unassembled WGS sequence"/>
</dbReference>
<gene>
    <name evidence="3" type="ORF">POM88_042024</name>
</gene>
<reference evidence="3" key="1">
    <citation type="submission" date="2023-02" db="EMBL/GenBank/DDBJ databases">
        <title>Genome of toxic invasive species Heracleum sosnowskyi carries increased number of genes despite the absence of recent whole-genome duplications.</title>
        <authorList>
            <person name="Schelkunov M."/>
            <person name="Shtratnikova V."/>
            <person name="Makarenko M."/>
            <person name="Klepikova A."/>
            <person name="Omelchenko D."/>
            <person name="Novikova G."/>
            <person name="Obukhova E."/>
            <person name="Bogdanov V."/>
            <person name="Penin A."/>
            <person name="Logacheva M."/>
        </authorList>
    </citation>
    <scope>NUCLEOTIDE SEQUENCE</scope>
    <source>
        <strain evidence="3">Hsosn_3</strain>
        <tissue evidence="3">Leaf</tissue>
    </source>
</reference>
<sequence>MASDKEIFSLSGAAHLTVIDWNNSYHRTSVAANLIQGTYILECDRQKQRQGPQALAPAWWDFFHFQLTRALVDDTDNSIIGAIYEFKYPPYNNNFQQNPPRYVIAIRGTVPKASGLSKDLKLDLQFIGNRLHKSRRFQIAMQAVQEMVTLAGAANIWLAGHSLGAAIALLAGKHMVKLGCPVETYLFNPPFTSAPIDKIKNEKVKQGVRFASSLITAGITAAVSNKNQKVQREDSFQVLSTWIPYLFVNPSDPICSEYVGYFEHRQKMAELGAGGIGRVATQNSIGSLFSTALGKDIEPAHLLPSAYLTTNMNSGKDFKECHGIHQWWKQDSQWQFKLHQFS</sequence>
<dbReference type="InterPro" id="IPR029058">
    <property type="entry name" value="AB_hydrolase_fold"/>
</dbReference>
<evidence type="ECO:0000313" key="4">
    <source>
        <dbReference type="Proteomes" id="UP001237642"/>
    </source>
</evidence>
<keyword evidence="1" id="KW-0378">Hydrolase</keyword>
<dbReference type="InterPro" id="IPR002921">
    <property type="entry name" value="Fungal_lipase-type"/>
</dbReference>
<evidence type="ECO:0000256" key="1">
    <source>
        <dbReference type="ARBA" id="ARBA00022801"/>
    </source>
</evidence>
<evidence type="ECO:0000313" key="3">
    <source>
        <dbReference type="EMBL" id="KAK1366463.1"/>
    </source>
</evidence>
<dbReference type="SUPFAM" id="SSF53474">
    <property type="entry name" value="alpha/beta-Hydrolases"/>
    <property type="match status" value="1"/>
</dbReference>
<dbReference type="Gene3D" id="3.40.50.1820">
    <property type="entry name" value="alpha/beta hydrolase"/>
    <property type="match status" value="1"/>
</dbReference>
<dbReference type="Pfam" id="PF01764">
    <property type="entry name" value="Lipase_3"/>
    <property type="match status" value="1"/>
</dbReference>
<dbReference type="GO" id="GO:0006629">
    <property type="term" value="P:lipid metabolic process"/>
    <property type="evidence" value="ECO:0007669"/>
    <property type="project" value="InterPro"/>
</dbReference>